<name>A0A1D8N6N7_YARLL</name>
<gene>
    <name evidence="1" type="ORF">YALI1_B08102g</name>
</gene>
<protein>
    <submittedName>
        <fullName evidence="1">Uncharacterized protein</fullName>
    </submittedName>
</protein>
<proteinExistence type="predicted"/>
<evidence type="ECO:0000313" key="2">
    <source>
        <dbReference type="Proteomes" id="UP000182444"/>
    </source>
</evidence>
<sequence>METWNHITVALRNTLQPVLINTDENNLFLIDYITVQYEYLYLLEQKNYLATGSCPTRDSQTPHTFNQTEISDRFGALAL</sequence>
<dbReference type="AlphaFoldDB" id="A0A1D8N6N7"/>
<organism evidence="1 2">
    <name type="scientific">Yarrowia lipolytica</name>
    <name type="common">Candida lipolytica</name>
    <dbReference type="NCBI Taxonomy" id="4952"/>
    <lineage>
        <taxon>Eukaryota</taxon>
        <taxon>Fungi</taxon>
        <taxon>Dikarya</taxon>
        <taxon>Ascomycota</taxon>
        <taxon>Saccharomycotina</taxon>
        <taxon>Dipodascomycetes</taxon>
        <taxon>Dipodascales</taxon>
        <taxon>Dipodascales incertae sedis</taxon>
        <taxon>Yarrowia</taxon>
    </lineage>
</organism>
<dbReference type="GeneID" id="94582660"/>
<reference evidence="1 2" key="1">
    <citation type="journal article" date="2016" name="PLoS ONE">
        <title>Sequence Assembly of Yarrowia lipolytica Strain W29/CLIB89 Shows Transposable Element Diversity.</title>
        <authorList>
            <person name="Magnan C."/>
            <person name="Yu J."/>
            <person name="Chang I."/>
            <person name="Jahn E."/>
            <person name="Kanomata Y."/>
            <person name="Wu J."/>
            <person name="Zeller M."/>
            <person name="Oakes M."/>
            <person name="Baldi P."/>
            <person name="Sandmeyer S."/>
        </authorList>
    </citation>
    <scope>NUCLEOTIDE SEQUENCE [LARGE SCALE GENOMIC DNA]</scope>
    <source>
        <strain evidence="2">CLIB89(W29)</strain>
    </source>
</reference>
<dbReference type="EMBL" id="CP017554">
    <property type="protein sequence ID" value="AOW01294.1"/>
    <property type="molecule type" value="Genomic_DNA"/>
</dbReference>
<accession>A0A1D8N6N7</accession>
<dbReference type="RefSeq" id="XP_068138103.1">
    <property type="nucleotide sequence ID" value="XM_068282002.1"/>
</dbReference>
<dbReference type="VEuPathDB" id="FungiDB:YALI1_B08102g"/>
<dbReference type="Proteomes" id="UP000182444">
    <property type="component" value="Chromosome 1B"/>
</dbReference>
<evidence type="ECO:0000313" key="1">
    <source>
        <dbReference type="EMBL" id="AOW01294.1"/>
    </source>
</evidence>